<accession>A0ABX2AMQ4</accession>
<reference evidence="1 2" key="1">
    <citation type="submission" date="2020-05" db="EMBL/GenBank/DDBJ databases">
        <title>Distinct polysaccharide utilization as determinants for interspecies competition between intestinal Prevotella spp.</title>
        <authorList>
            <person name="Galvez E.J.C."/>
            <person name="Iljazovic A."/>
            <person name="Strowig T."/>
        </authorList>
    </citation>
    <scope>NUCLEOTIDE SEQUENCE [LARGE SCALE GENOMIC DNA]</scope>
    <source>
        <strain evidence="1 2">PMUR</strain>
    </source>
</reference>
<dbReference type="PROSITE" id="PS51257">
    <property type="entry name" value="PROKAR_LIPOPROTEIN"/>
    <property type="match status" value="1"/>
</dbReference>
<gene>
    <name evidence="1" type="ORF">HPS56_03700</name>
</gene>
<organism evidence="1 2">
    <name type="scientific">Xylanibacter muris</name>
    <dbReference type="NCBI Taxonomy" id="2736290"/>
    <lineage>
        <taxon>Bacteria</taxon>
        <taxon>Pseudomonadati</taxon>
        <taxon>Bacteroidota</taxon>
        <taxon>Bacteroidia</taxon>
        <taxon>Bacteroidales</taxon>
        <taxon>Prevotellaceae</taxon>
        <taxon>Xylanibacter</taxon>
    </lineage>
</organism>
<evidence type="ECO:0000313" key="2">
    <source>
        <dbReference type="Proteomes" id="UP000714420"/>
    </source>
</evidence>
<dbReference type="Gene3D" id="3.40.190.10">
    <property type="entry name" value="Periplasmic binding protein-like II"/>
    <property type="match status" value="2"/>
</dbReference>
<sequence length="309" mass="35310">MRNLFYIFIVIVFFSACGDSYQEKKRLSRQERLKLMKEDSAAMKIAVTPTFDCLPLFVAKSSGLFERLGADIRLKHYNAQMDCDTELEKGRVEGAVTDLVRGEWMKIHGTSLVYVTSTNACWQIISNFNSRIRRLKQLDDKMVAMARHAATDFMAWYAVDSAGLKPERVFRIQINDVGLRLKMLVNNEMDAAVLPEPQASVARMHRHGVLADTRKLGFSFGVIAFRSGVFDNDRRKKQKDVFVRAYNMAVDSINGKGIGHYKALIHKYCNVDESVVGKIPEDIKFRHISEPRTEDIARASAWIKENYKD</sequence>
<protein>
    <submittedName>
        <fullName evidence="1">ABC transporter substrate-binding protein</fullName>
    </submittedName>
</protein>
<dbReference type="EMBL" id="JABKKF010000002">
    <property type="protein sequence ID" value="NPD91465.1"/>
    <property type="molecule type" value="Genomic_DNA"/>
</dbReference>
<dbReference type="PANTHER" id="PTHR30024">
    <property type="entry name" value="ALIPHATIC SULFONATES-BINDING PROTEIN-RELATED"/>
    <property type="match status" value="1"/>
</dbReference>
<dbReference type="Pfam" id="PF13379">
    <property type="entry name" value="NMT1_2"/>
    <property type="match status" value="1"/>
</dbReference>
<dbReference type="RefSeq" id="WP_172274012.1">
    <property type="nucleotide sequence ID" value="NZ_CASGMU010000002.1"/>
</dbReference>
<name>A0ABX2AMQ4_9BACT</name>
<dbReference type="SUPFAM" id="SSF53850">
    <property type="entry name" value="Periplasmic binding protein-like II"/>
    <property type="match status" value="1"/>
</dbReference>
<dbReference type="Proteomes" id="UP000714420">
    <property type="component" value="Unassembled WGS sequence"/>
</dbReference>
<comment type="caution">
    <text evidence="1">The sequence shown here is derived from an EMBL/GenBank/DDBJ whole genome shotgun (WGS) entry which is preliminary data.</text>
</comment>
<keyword evidence="2" id="KW-1185">Reference proteome</keyword>
<proteinExistence type="predicted"/>
<evidence type="ECO:0000313" key="1">
    <source>
        <dbReference type="EMBL" id="NPD91465.1"/>
    </source>
</evidence>